<keyword evidence="6 12" id="KW-0653">Protein transport</keyword>
<evidence type="ECO:0000256" key="4">
    <source>
        <dbReference type="ARBA" id="ARBA00022692"/>
    </source>
</evidence>
<keyword evidence="11 12" id="KW-0472">Membrane</keyword>
<dbReference type="PANTHER" id="PTHR28021">
    <property type="entry name" value="PRESEQUENCE TRANSLOCATED-ASSOCIATED MOTOR SUBUNIT PAM17, MITOCHONDRIAL"/>
    <property type="match status" value="1"/>
</dbReference>
<name>A0A8H3PG59_9LECA</name>
<keyword evidence="7" id="KW-0809">Transit peptide</keyword>
<evidence type="ECO:0000256" key="3">
    <source>
        <dbReference type="ARBA" id="ARBA00022448"/>
    </source>
</evidence>
<dbReference type="GO" id="GO:0001405">
    <property type="term" value="C:PAM complex, Tim23 associated import motor"/>
    <property type="evidence" value="ECO:0007669"/>
    <property type="project" value="UniProtKB-UniRule"/>
</dbReference>
<comment type="function">
    <text evidence="12">Component of the PAM complex, a complex required for the translocation of transit peptide-containing proteins from the inner membrane into the mitochondrial matrix in an ATP-dependent manner.</text>
</comment>
<dbReference type="GO" id="GO:0030150">
    <property type="term" value="P:protein import into mitochondrial matrix"/>
    <property type="evidence" value="ECO:0007669"/>
    <property type="project" value="UniProtKB-UniRule"/>
</dbReference>
<evidence type="ECO:0000256" key="11">
    <source>
        <dbReference type="ARBA" id="ARBA00023136"/>
    </source>
</evidence>
<dbReference type="Proteomes" id="UP000664521">
    <property type="component" value="Unassembled WGS sequence"/>
</dbReference>
<keyword evidence="14" id="KW-1185">Reference proteome</keyword>
<protein>
    <recommendedName>
        <fullName evidence="12">Presequence translocated-associated motor subunit PAM17</fullName>
    </recommendedName>
</protein>
<dbReference type="Pfam" id="PF08566">
    <property type="entry name" value="Pam17"/>
    <property type="match status" value="1"/>
</dbReference>
<dbReference type="AlphaFoldDB" id="A0A8H3PG59"/>
<evidence type="ECO:0000256" key="6">
    <source>
        <dbReference type="ARBA" id="ARBA00022927"/>
    </source>
</evidence>
<gene>
    <name evidence="13" type="primary">PAM17</name>
    <name evidence="13" type="ORF">HETSPECPRED_002451</name>
</gene>
<evidence type="ECO:0000256" key="2">
    <source>
        <dbReference type="ARBA" id="ARBA00006837"/>
    </source>
</evidence>
<evidence type="ECO:0000256" key="9">
    <source>
        <dbReference type="ARBA" id="ARBA00023010"/>
    </source>
</evidence>
<keyword evidence="5 12" id="KW-0999">Mitochondrion inner membrane</keyword>
<comment type="caution">
    <text evidence="13">The sequence shown here is derived from an EMBL/GenBank/DDBJ whole genome shotgun (WGS) entry which is preliminary data.</text>
</comment>
<feature type="transmembrane region" description="Helical" evidence="12">
    <location>
        <begin position="149"/>
        <end position="171"/>
    </location>
</feature>
<dbReference type="InterPro" id="IPR013875">
    <property type="entry name" value="Pam17"/>
</dbReference>
<comment type="subunit">
    <text evidence="12">Component of the PAM complex.</text>
</comment>
<keyword evidence="3 12" id="KW-0813">Transport</keyword>
<evidence type="ECO:0000256" key="12">
    <source>
        <dbReference type="RuleBase" id="RU367146"/>
    </source>
</evidence>
<feature type="transmembrane region" description="Helical" evidence="12">
    <location>
        <begin position="109"/>
        <end position="129"/>
    </location>
</feature>
<evidence type="ECO:0000256" key="10">
    <source>
        <dbReference type="ARBA" id="ARBA00023128"/>
    </source>
</evidence>
<evidence type="ECO:0000256" key="1">
    <source>
        <dbReference type="ARBA" id="ARBA00004448"/>
    </source>
</evidence>
<keyword evidence="8 12" id="KW-1133">Transmembrane helix</keyword>
<evidence type="ECO:0000256" key="7">
    <source>
        <dbReference type="ARBA" id="ARBA00022946"/>
    </source>
</evidence>
<keyword evidence="4 12" id="KW-0812">Transmembrane</keyword>
<accession>A0A8H3PG59</accession>
<dbReference type="EMBL" id="CAJPDS010000156">
    <property type="protein sequence ID" value="CAF9940576.1"/>
    <property type="molecule type" value="Genomic_DNA"/>
</dbReference>
<keyword evidence="10 12" id="KW-0496">Mitochondrion</keyword>
<organism evidence="13 14">
    <name type="scientific">Heterodermia speciosa</name>
    <dbReference type="NCBI Taxonomy" id="116794"/>
    <lineage>
        <taxon>Eukaryota</taxon>
        <taxon>Fungi</taxon>
        <taxon>Dikarya</taxon>
        <taxon>Ascomycota</taxon>
        <taxon>Pezizomycotina</taxon>
        <taxon>Lecanoromycetes</taxon>
        <taxon>OSLEUM clade</taxon>
        <taxon>Lecanoromycetidae</taxon>
        <taxon>Caliciales</taxon>
        <taxon>Physciaceae</taxon>
        <taxon>Heterodermia</taxon>
    </lineage>
</organism>
<comment type="similarity">
    <text evidence="2 12">Belongs to the PAM17 family.</text>
</comment>
<dbReference type="PANTHER" id="PTHR28021:SF1">
    <property type="entry name" value="PRESEQUENCE TRANSLOCATED-ASSOCIATED MOTOR SUBUNIT PAM17, MITOCHONDRIAL"/>
    <property type="match status" value="1"/>
</dbReference>
<keyword evidence="9 12" id="KW-0811">Translocation</keyword>
<reference evidence="13" key="1">
    <citation type="submission" date="2021-03" db="EMBL/GenBank/DDBJ databases">
        <authorList>
            <person name="Tagirdzhanova G."/>
        </authorList>
    </citation>
    <scope>NUCLEOTIDE SEQUENCE</scope>
</reference>
<sequence length="240" mass="26227">MFSIPSAPLRSTTYGFRVQSLACPSTASSRAASRISNLARSKVITTTAFSSCEPTQSLARSPGLLFKIITRRTSTESASVDSASTPSSPPSTPLAWNEYFSLRRSRRNYNLIASIGACACTTTGGAVLIDNYSELIGTWITIDPILMGIIGIAASAAVGWLSGPMFGSAVFRMLHRSVSGEMIEKEKDFFTRIKKYRVDPSGQSMSNPVPDFYGEKIGSVADFRTWMKDQRAFNKKRQTF</sequence>
<evidence type="ECO:0000313" key="14">
    <source>
        <dbReference type="Proteomes" id="UP000664521"/>
    </source>
</evidence>
<dbReference type="OrthoDB" id="5970083at2759"/>
<comment type="subcellular location">
    <subcellularLocation>
        <location evidence="1 12">Mitochondrion inner membrane</location>
        <topology evidence="1 12">Multi-pass membrane protein</topology>
    </subcellularLocation>
</comment>
<evidence type="ECO:0000313" key="13">
    <source>
        <dbReference type="EMBL" id="CAF9940576.1"/>
    </source>
</evidence>
<evidence type="ECO:0000256" key="5">
    <source>
        <dbReference type="ARBA" id="ARBA00022792"/>
    </source>
</evidence>
<proteinExistence type="inferred from homology"/>
<evidence type="ECO:0000256" key="8">
    <source>
        <dbReference type="ARBA" id="ARBA00022989"/>
    </source>
</evidence>